<name>A0ABU7WU29_9ACTN</name>
<feature type="transmembrane region" description="Helical" evidence="1">
    <location>
        <begin position="49"/>
        <end position="70"/>
    </location>
</feature>
<dbReference type="RefSeq" id="WP_331787018.1">
    <property type="nucleotide sequence ID" value="NZ_JAVFKM010000006.1"/>
</dbReference>
<gene>
    <name evidence="2" type="ORF">RB636_15740</name>
</gene>
<feature type="transmembrane region" description="Helical" evidence="1">
    <location>
        <begin position="130"/>
        <end position="151"/>
    </location>
</feature>
<feature type="transmembrane region" description="Helical" evidence="1">
    <location>
        <begin position="230"/>
        <end position="249"/>
    </location>
</feature>
<reference evidence="2 3" key="1">
    <citation type="submission" date="2023-08" db="EMBL/GenBank/DDBJ databases">
        <authorList>
            <person name="Sharma P."/>
            <person name="Verma V."/>
            <person name="Mohan M.K."/>
            <person name="Dubey A.K."/>
        </authorList>
    </citation>
    <scope>NUCLEOTIDE SEQUENCE [LARGE SCALE GENOMIC DNA]</scope>
    <source>
        <strain evidence="2 3">ADP4</strain>
    </source>
</reference>
<keyword evidence="1" id="KW-1133">Transmembrane helix</keyword>
<keyword evidence="1" id="KW-0812">Transmembrane</keyword>
<evidence type="ECO:0008006" key="4">
    <source>
        <dbReference type="Google" id="ProtNLM"/>
    </source>
</evidence>
<feature type="transmembrane region" description="Helical" evidence="1">
    <location>
        <begin position="163"/>
        <end position="180"/>
    </location>
</feature>
<sequence>MTAPAPRPLRAEARGSVAPWAGLAVFLTLAVAMAVKADSWQGSWGGTSLALHAAATLLGGPLAAAIGCWHGGRERRSRTADLRLSAPRSPLAQFVVATLPVVLAVVLGYALAAVGALLASAPYVSSGWPLVLPVVADAVFLAATVAVAVIVGRWVRWRPAAPVLAGLTYLALGLSLDRGSAARFLSPAVDGGIGEALPVWWQPVAMAGWTGGLAVAAVVAYAARRARGRWAVLLPLVAAVCAAVVLVRAGEGAWRPDPAAGRQVCDGGSPQVCVNALEEDLLPQVSRALSGITGRLAGVPGAPVRFEDLPRGTHRDEAQLPQLLRGQSVVRGRLADPERFAWEAAAGLAGRRDCGGTAPFLRVDEAVRDWLVSNGLSERRRAAWARYAREEGDQAAVAAAEAGDRALRHLASMGDDQQRAWLGRYFRSVESCDARKVPQL</sequence>
<dbReference type="Proteomes" id="UP001348265">
    <property type="component" value="Unassembled WGS sequence"/>
</dbReference>
<organism evidence="2 3">
    <name type="scientific">Streptomyces chrestomyceticus</name>
    <dbReference type="NCBI Taxonomy" id="68185"/>
    <lineage>
        <taxon>Bacteria</taxon>
        <taxon>Bacillati</taxon>
        <taxon>Actinomycetota</taxon>
        <taxon>Actinomycetes</taxon>
        <taxon>Kitasatosporales</taxon>
        <taxon>Streptomycetaceae</taxon>
        <taxon>Streptomyces</taxon>
    </lineage>
</organism>
<feature type="transmembrane region" description="Helical" evidence="1">
    <location>
        <begin position="200"/>
        <end position="223"/>
    </location>
</feature>
<keyword evidence="1" id="KW-0472">Membrane</keyword>
<comment type="caution">
    <text evidence="2">The sequence shown here is derived from an EMBL/GenBank/DDBJ whole genome shotgun (WGS) entry which is preliminary data.</text>
</comment>
<evidence type="ECO:0000313" key="3">
    <source>
        <dbReference type="Proteomes" id="UP001348265"/>
    </source>
</evidence>
<keyword evidence="3" id="KW-1185">Reference proteome</keyword>
<proteinExistence type="predicted"/>
<dbReference type="EMBL" id="JAVFKM010000006">
    <property type="protein sequence ID" value="MEF3114622.1"/>
    <property type="molecule type" value="Genomic_DNA"/>
</dbReference>
<accession>A0ABU7WU29</accession>
<feature type="transmembrane region" description="Helical" evidence="1">
    <location>
        <begin position="17"/>
        <end position="37"/>
    </location>
</feature>
<evidence type="ECO:0000313" key="2">
    <source>
        <dbReference type="EMBL" id="MEF3114622.1"/>
    </source>
</evidence>
<feature type="transmembrane region" description="Helical" evidence="1">
    <location>
        <begin position="91"/>
        <end position="118"/>
    </location>
</feature>
<protein>
    <recommendedName>
        <fullName evidence="4">Integral membrane protein</fullName>
    </recommendedName>
</protein>
<evidence type="ECO:0000256" key="1">
    <source>
        <dbReference type="SAM" id="Phobius"/>
    </source>
</evidence>